<dbReference type="Proteomes" id="UP000178656">
    <property type="component" value="Unassembled WGS sequence"/>
</dbReference>
<dbReference type="AlphaFoldDB" id="A0A1F5TBQ3"/>
<proteinExistence type="predicted"/>
<dbReference type="EMBL" id="MFGM01000037">
    <property type="protein sequence ID" value="OGF36325.1"/>
    <property type="molecule type" value="Genomic_DNA"/>
</dbReference>
<organism evidence="2 3">
    <name type="scientific">Candidatus Falkowbacteria bacterium RIFOXYC2_FULL_48_21</name>
    <dbReference type="NCBI Taxonomy" id="1798005"/>
    <lineage>
        <taxon>Bacteria</taxon>
        <taxon>Candidatus Falkowiibacteriota</taxon>
    </lineage>
</organism>
<evidence type="ECO:0000313" key="2">
    <source>
        <dbReference type="EMBL" id="OGF36325.1"/>
    </source>
</evidence>
<accession>A0A1F5TBQ3</accession>
<name>A0A1F5TBQ3_9BACT</name>
<keyword evidence="1" id="KW-0175">Coiled coil</keyword>
<evidence type="ECO:0000256" key="1">
    <source>
        <dbReference type="SAM" id="Coils"/>
    </source>
</evidence>
<comment type="caution">
    <text evidence="2">The sequence shown here is derived from an EMBL/GenBank/DDBJ whole genome shotgun (WGS) entry which is preliminary data.</text>
</comment>
<evidence type="ECO:0000313" key="3">
    <source>
        <dbReference type="Proteomes" id="UP000178656"/>
    </source>
</evidence>
<gene>
    <name evidence="2" type="ORF">A2482_01040</name>
</gene>
<sequence>MTQGKKKSVLLRMIQRVEGEIAKLVKEEKALQARWEKGYARFKSAAEEQGGLKSLVTKKAESLRKVIMTWSGADLALMTKKQAVEDAKRSKELELESLKKDIAIMASEMANSDRELDDIVTRVFGLNDTVVEALEQREKYLSAHVFQRLVAPDGKKKTQVTFDSADRLRRVVVLVNHITRVQPDLAYQAQAKIQGFFDQFSTAAGMTDPKVKALYEITQAILVTSEKFKVGPDLYRFLQIEIDEGVFPDLYAAQKLLRGSLRSEKTTSYVRLYERTGLDKQWKSLPLH</sequence>
<protein>
    <submittedName>
        <fullName evidence="2">Uncharacterized protein</fullName>
    </submittedName>
</protein>
<feature type="coiled-coil region" evidence="1">
    <location>
        <begin position="81"/>
        <end position="115"/>
    </location>
</feature>
<reference evidence="2 3" key="1">
    <citation type="journal article" date="2016" name="Nat. Commun.">
        <title>Thousands of microbial genomes shed light on interconnected biogeochemical processes in an aquifer system.</title>
        <authorList>
            <person name="Anantharaman K."/>
            <person name="Brown C.T."/>
            <person name="Hug L.A."/>
            <person name="Sharon I."/>
            <person name="Castelle C.J."/>
            <person name="Probst A.J."/>
            <person name="Thomas B.C."/>
            <person name="Singh A."/>
            <person name="Wilkins M.J."/>
            <person name="Karaoz U."/>
            <person name="Brodie E.L."/>
            <person name="Williams K.H."/>
            <person name="Hubbard S.S."/>
            <person name="Banfield J.F."/>
        </authorList>
    </citation>
    <scope>NUCLEOTIDE SEQUENCE [LARGE SCALE GENOMIC DNA]</scope>
</reference>